<evidence type="ECO:0000313" key="4">
    <source>
        <dbReference type="EMBL" id="KAK6177647.1"/>
    </source>
</evidence>
<comment type="caution">
    <text evidence="4">The sequence shown here is derived from an EMBL/GenBank/DDBJ whole genome shotgun (WGS) entry which is preliminary data.</text>
</comment>
<reference evidence="4 5" key="1">
    <citation type="submission" date="2024-01" db="EMBL/GenBank/DDBJ databases">
        <title>The genome of the rayed Mediterranean limpet Patella caerulea (Linnaeus, 1758).</title>
        <authorList>
            <person name="Anh-Thu Weber A."/>
            <person name="Halstead-Nussloch G."/>
        </authorList>
    </citation>
    <scope>NUCLEOTIDE SEQUENCE [LARGE SCALE GENOMIC DNA]</scope>
    <source>
        <strain evidence="4">AATW-2023a</strain>
        <tissue evidence="4">Whole specimen</tissue>
    </source>
</reference>
<dbReference type="SUPFAM" id="SSF57586">
    <property type="entry name" value="TNF receptor-like"/>
    <property type="match status" value="2"/>
</dbReference>
<feature type="disulfide bond" evidence="1">
    <location>
        <begin position="71"/>
        <end position="89"/>
    </location>
</feature>
<organism evidence="4 5">
    <name type="scientific">Patella caerulea</name>
    <name type="common">Rayed Mediterranean limpet</name>
    <dbReference type="NCBI Taxonomy" id="87958"/>
    <lineage>
        <taxon>Eukaryota</taxon>
        <taxon>Metazoa</taxon>
        <taxon>Spiralia</taxon>
        <taxon>Lophotrochozoa</taxon>
        <taxon>Mollusca</taxon>
        <taxon>Gastropoda</taxon>
        <taxon>Patellogastropoda</taxon>
        <taxon>Patelloidea</taxon>
        <taxon>Patellidae</taxon>
        <taxon>Patella</taxon>
    </lineage>
</organism>
<feature type="disulfide bond" evidence="1">
    <location>
        <begin position="68"/>
        <end position="81"/>
    </location>
</feature>
<dbReference type="Pfam" id="PF00020">
    <property type="entry name" value="TNFR_c6"/>
    <property type="match status" value="1"/>
</dbReference>
<proteinExistence type="predicted"/>
<dbReference type="EMBL" id="JAZGQO010000010">
    <property type="protein sequence ID" value="KAK6177647.1"/>
    <property type="molecule type" value="Genomic_DNA"/>
</dbReference>
<sequence length="111" mass="11939">MVIKTCFLLMSVCSIQVLGSNHWNCQPCDMGMYMETQCQVKGGKSVCKPCPKDTYNEKSDFSLSCGDCSVCEMTQVVLLPCSPVSDTVCGCPYGKVWQSDGADGICVEGGI</sequence>
<dbReference type="CDD" id="cd00185">
    <property type="entry name" value="TNFRSF"/>
    <property type="match status" value="1"/>
</dbReference>
<protein>
    <recommendedName>
        <fullName evidence="3">TNFR-Cys domain-containing protein</fullName>
    </recommendedName>
</protein>
<dbReference type="AlphaFoldDB" id="A0AAN8JHW5"/>
<evidence type="ECO:0000256" key="1">
    <source>
        <dbReference type="PROSITE-ProRule" id="PRU00206"/>
    </source>
</evidence>
<feature type="repeat" description="TNFR-Cys" evidence="1">
    <location>
        <begin position="49"/>
        <end position="89"/>
    </location>
</feature>
<name>A0AAN8JHW5_PATCE</name>
<feature type="chain" id="PRO_5042849209" description="TNFR-Cys domain-containing protein" evidence="2">
    <location>
        <begin position="20"/>
        <end position="111"/>
    </location>
</feature>
<dbReference type="InterPro" id="IPR022329">
    <property type="entry name" value="TNFR_25"/>
</dbReference>
<keyword evidence="1" id="KW-1015">Disulfide bond</keyword>
<accession>A0AAN8JHW5</accession>
<dbReference type="Proteomes" id="UP001347796">
    <property type="component" value="Unassembled WGS sequence"/>
</dbReference>
<gene>
    <name evidence="4" type="ORF">SNE40_015706</name>
</gene>
<dbReference type="PANTHER" id="PTHR47220:SF1">
    <property type="entry name" value="TUMOR NECROSIS FACTOR RECEPTOR SUPERFAMILY MEMBER 25"/>
    <property type="match status" value="1"/>
</dbReference>
<evidence type="ECO:0000259" key="3">
    <source>
        <dbReference type="PROSITE" id="PS50050"/>
    </source>
</evidence>
<dbReference type="SMART" id="SM00208">
    <property type="entry name" value="TNFR"/>
    <property type="match status" value="2"/>
</dbReference>
<evidence type="ECO:0000256" key="2">
    <source>
        <dbReference type="SAM" id="SignalP"/>
    </source>
</evidence>
<dbReference type="Gene3D" id="2.10.50.10">
    <property type="entry name" value="Tumor Necrosis Factor Receptor, subunit A, domain 2"/>
    <property type="match status" value="2"/>
</dbReference>
<dbReference type="PANTHER" id="PTHR47220">
    <property type="entry name" value="TUMOR NECROSIS FACTOR RECEPTOR SUPERFAMILY MEMBER 25"/>
    <property type="match status" value="1"/>
</dbReference>
<feature type="disulfide bond" evidence="1">
    <location>
        <begin position="50"/>
        <end position="65"/>
    </location>
</feature>
<keyword evidence="5" id="KW-1185">Reference proteome</keyword>
<evidence type="ECO:0000313" key="5">
    <source>
        <dbReference type="Proteomes" id="UP001347796"/>
    </source>
</evidence>
<keyword evidence="2" id="KW-0732">Signal</keyword>
<dbReference type="PROSITE" id="PS00652">
    <property type="entry name" value="TNFR_NGFR_1"/>
    <property type="match status" value="1"/>
</dbReference>
<dbReference type="InterPro" id="IPR001368">
    <property type="entry name" value="TNFR/NGFR_Cys_rich_reg"/>
</dbReference>
<dbReference type="GO" id="GO:0005886">
    <property type="term" value="C:plasma membrane"/>
    <property type="evidence" value="ECO:0007669"/>
    <property type="project" value="TreeGrafter"/>
</dbReference>
<dbReference type="PROSITE" id="PS50050">
    <property type="entry name" value="TNFR_NGFR_2"/>
    <property type="match status" value="1"/>
</dbReference>
<feature type="domain" description="TNFR-Cys" evidence="3">
    <location>
        <begin position="49"/>
        <end position="89"/>
    </location>
</feature>
<feature type="signal peptide" evidence="2">
    <location>
        <begin position="1"/>
        <end position="19"/>
    </location>
</feature>